<comment type="catalytic activity">
    <reaction evidence="11">
        <text>[GlcNAc-(1-&gt;4)-Mur2Ac(oyl-L-Ala-gamma-D-Glu-L-Lys-D-Ala-D-Ala)](n)-di-trans,octa-cis-undecaprenyl diphosphate + beta-D-GlcNAc-(1-&gt;4)-Mur2Ac(oyl-L-Ala-gamma-D-Glu-L-Lys-D-Ala-D-Ala)-di-trans,octa-cis-undecaprenyl diphosphate = [GlcNAc-(1-&gt;4)-Mur2Ac(oyl-L-Ala-gamma-D-Glu-L-Lys-D-Ala-D-Ala)](n+1)-di-trans,octa-cis-undecaprenyl diphosphate + di-trans,octa-cis-undecaprenyl diphosphate + H(+)</text>
        <dbReference type="Rhea" id="RHEA:23708"/>
        <dbReference type="Rhea" id="RHEA-COMP:9602"/>
        <dbReference type="Rhea" id="RHEA-COMP:9603"/>
        <dbReference type="ChEBI" id="CHEBI:15378"/>
        <dbReference type="ChEBI" id="CHEBI:58405"/>
        <dbReference type="ChEBI" id="CHEBI:60033"/>
        <dbReference type="ChEBI" id="CHEBI:78435"/>
        <dbReference type="EC" id="2.4.99.28"/>
    </reaction>
</comment>
<dbReference type="RefSeq" id="WP_104002715.1">
    <property type="nucleotide sequence ID" value="NZ_FNVQ01000001.1"/>
</dbReference>
<evidence type="ECO:0000259" key="12">
    <source>
        <dbReference type="Pfam" id="PF00905"/>
    </source>
</evidence>
<dbReference type="SUPFAM" id="SSF56601">
    <property type="entry name" value="beta-lactamase/transpeptidase-like"/>
    <property type="match status" value="1"/>
</dbReference>
<feature type="domain" description="Penicillin-binding protein transpeptidase" evidence="12">
    <location>
        <begin position="298"/>
        <end position="416"/>
    </location>
</feature>
<keyword evidence="4" id="KW-0121">Carboxypeptidase</keyword>
<dbReference type="InterPro" id="IPR050396">
    <property type="entry name" value="Glycosyltr_51/Transpeptidase"/>
</dbReference>
<dbReference type="PANTHER" id="PTHR32282">
    <property type="entry name" value="BINDING PROTEIN TRANSPEPTIDASE, PUTATIVE-RELATED"/>
    <property type="match status" value="1"/>
</dbReference>
<reference evidence="14 15" key="1">
    <citation type="submission" date="2016-10" db="EMBL/GenBank/DDBJ databases">
        <authorList>
            <person name="de Groot N.N."/>
        </authorList>
    </citation>
    <scope>NUCLEOTIDE SEQUENCE [LARGE SCALE GENOMIC DNA]</scope>
    <source>
        <strain evidence="14 15">DSM 22012</strain>
    </source>
</reference>
<evidence type="ECO:0000256" key="3">
    <source>
        <dbReference type="ARBA" id="ARBA00007739"/>
    </source>
</evidence>
<name>A0A1H5YRZ7_9GAMM</name>
<evidence type="ECO:0000313" key="15">
    <source>
        <dbReference type="Proteomes" id="UP000236745"/>
    </source>
</evidence>
<dbReference type="InterPro" id="IPR012338">
    <property type="entry name" value="Beta-lactam/transpept-like"/>
</dbReference>
<dbReference type="GO" id="GO:0030288">
    <property type="term" value="C:outer membrane-bounded periplasmic space"/>
    <property type="evidence" value="ECO:0007669"/>
    <property type="project" value="TreeGrafter"/>
</dbReference>
<dbReference type="InterPro" id="IPR001264">
    <property type="entry name" value="Glyco_trans_51"/>
</dbReference>
<evidence type="ECO:0000256" key="5">
    <source>
        <dbReference type="ARBA" id="ARBA00022670"/>
    </source>
</evidence>
<comment type="similarity">
    <text evidence="2">In the C-terminal section; belongs to the transpeptidase family.</text>
</comment>
<evidence type="ECO:0000256" key="6">
    <source>
        <dbReference type="ARBA" id="ARBA00022676"/>
    </source>
</evidence>
<organism evidence="14 15">
    <name type="scientific">Marinobacterium lutimaris</name>
    <dbReference type="NCBI Taxonomy" id="568106"/>
    <lineage>
        <taxon>Bacteria</taxon>
        <taxon>Pseudomonadati</taxon>
        <taxon>Pseudomonadota</taxon>
        <taxon>Gammaproteobacteria</taxon>
        <taxon>Oceanospirillales</taxon>
        <taxon>Oceanospirillaceae</taxon>
        <taxon>Marinobacterium</taxon>
    </lineage>
</organism>
<dbReference type="GO" id="GO:0004180">
    <property type="term" value="F:carboxypeptidase activity"/>
    <property type="evidence" value="ECO:0007669"/>
    <property type="project" value="UniProtKB-KW"/>
</dbReference>
<evidence type="ECO:0000256" key="7">
    <source>
        <dbReference type="ARBA" id="ARBA00022679"/>
    </source>
</evidence>
<evidence type="ECO:0000256" key="2">
    <source>
        <dbReference type="ARBA" id="ARBA00007090"/>
    </source>
</evidence>
<dbReference type="Gene3D" id="1.10.3810.10">
    <property type="entry name" value="Biosynthetic peptidoglycan transglycosylase-like"/>
    <property type="match status" value="1"/>
</dbReference>
<evidence type="ECO:0000256" key="11">
    <source>
        <dbReference type="ARBA" id="ARBA00049902"/>
    </source>
</evidence>
<dbReference type="Gene3D" id="3.40.710.10">
    <property type="entry name" value="DD-peptidase/beta-lactamase superfamily"/>
    <property type="match status" value="2"/>
</dbReference>
<comment type="pathway">
    <text evidence="1">Cell wall biogenesis; peptidoglycan biosynthesis.</text>
</comment>
<evidence type="ECO:0000313" key="14">
    <source>
        <dbReference type="EMBL" id="SEG26096.1"/>
    </source>
</evidence>
<evidence type="ECO:0000256" key="8">
    <source>
        <dbReference type="ARBA" id="ARBA00022801"/>
    </source>
</evidence>
<keyword evidence="8" id="KW-0378">Hydrolase</keyword>
<evidence type="ECO:0000256" key="4">
    <source>
        <dbReference type="ARBA" id="ARBA00022645"/>
    </source>
</evidence>
<evidence type="ECO:0000256" key="10">
    <source>
        <dbReference type="ARBA" id="ARBA00044770"/>
    </source>
</evidence>
<protein>
    <recommendedName>
        <fullName evidence="10">peptidoglycan glycosyltransferase</fullName>
        <ecNumber evidence="10">2.4.99.28</ecNumber>
    </recommendedName>
</protein>
<dbReference type="EMBL" id="FNVQ01000001">
    <property type="protein sequence ID" value="SEG26096.1"/>
    <property type="molecule type" value="Genomic_DNA"/>
</dbReference>
<gene>
    <name evidence="14" type="ORF">SAMN05444390_1011846</name>
</gene>
<accession>A0A1H5YRZ7</accession>
<dbReference type="GO" id="GO:0006508">
    <property type="term" value="P:proteolysis"/>
    <property type="evidence" value="ECO:0007669"/>
    <property type="project" value="UniProtKB-KW"/>
</dbReference>
<dbReference type="PANTHER" id="PTHR32282:SF15">
    <property type="entry name" value="PENICILLIN-BINDING PROTEIN 1C"/>
    <property type="match status" value="1"/>
</dbReference>
<dbReference type="InterPro" id="IPR023346">
    <property type="entry name" value="Lysozyme-like_dom_sf"/>
</dbReference>
<comment type="similarity">
    <text evidence="3">In the N-terminal section; belongs to the glycosyltransferase 51 family.</text>
</comment>
<feature type="domain" description="Glycosyl transferase family 51" evidence="13">
    <location>
        <begin position="55"/>
        <end position="223"/>
    </location>
</feature>
<dbReference type="EC" id="2.4.99.28" evidence="10"/>
<dbReference type="UniPathway" id="UPA00219"/>
<keyword evidence="15" id="KW-1185">Reference proteome</keyword>
<dbReference type="GO" id="GO:0009252">
    <property type="term" value="P:peptidoglycan biosynthetic process"/>
    <property type="evidence" value="ECO:0007669"/>
    <property type="project" value="UniProtKB-UniPathway"/>
</dbReference>
<keyword evidence="9" id="KW-0511">Multifunctional enzyme</keyword>
<evidence type="ECO:0000256" key="9">
    <source>
        <dbReference type="ARBA" id="ARBA00023268"/>
    </source>
</evidence>
<dbReference type="SUPFAM" id="SSF53955">
    <property type="entry name" value="Lysozyme-like"/>
    <property type="match status" value="1"/>
</dbReference>
<dbReference type="AlphaFoldDB" id="A0A1H5YRZ7"/>
<dbReference type="Pfam" id="PF00905">
    <property type="entry name" value="Transpeptidase"/>
    <property type="match status" value="1"/>
</dbReference>
<keyword evidence="7" id="KW-0808">Transferase</keyword>
<dbReference type="Proteomes" id="UP000236745">
    <property type="component" value="Unassembled WGS sequence"/>
</dbReference>
<evidence type="ECO:0000256" key="1">
    <source>
        <dbReference type="ARBA" id="ARBA00004752"/>
    </source>
</evidence>
<keyword evidence="6" id="KW-0328">Glycosyltransferase</keyword>
<dbReference type="InterPro" id="IPR036950">
    <property type="entry name" value="PBP_transglycosylase"/>
</dbReference>
<keyword evidence="5" id="KW-0645">Protease</keyword>
<evidence type="ECO:0000259" key="13">
    <source>
        <dbReference type="Pfam" id="PF00912"/>
    </source>
</evidence>
<dbReference type="InterPro" id="IPR001460">
    <property type="entry name" value="PCN-bd_Tpept"/>
</dbReference>
<dbReference type="GO" id="GO:0008955">
    <property type="term" value="F:peptidoglycan glycosyltransferase activity"/>
    <property type="evidence" value="ECO:0007669"/>
    <property type="project" value="UniProtKB-EC"/>
</dbReference>
<proteinExistence type="inferred from homology"/>
<dbReference type="Pfam" id="PF00912">
    <property type="entry name" value="Transgly"/>
    <property type="match status" value="1"/>
</dbReference>
<dbReference type="GO" id="GO:0008658">
    <property type="term" value="F:penicillin binding"/>
    <property type="evidence" value="ECO:0007669"/>
    <property type="project" value="InterPro"/>
</dbReference>
<sequence length="648" mass="71642">MIRKTLLILGLLAALLLVALAVYIRQPLETSRLGSTANVVLDQQGERLATRLSVDGFWREPVSLEEVDPRLIEMLVAYEDKRFWRHPGVDLLAVIRATGTMLRHGRVVSGASTLTMQTVRLMYPELGRKSLGAKLEQMLMALRLEHHWSKRQILEAYFNLAPYGGNIEGIRAASFAWLNRSPLHLTYREAAFFVALPQSPESRRPDRHREAAERATSRVLQDVADSFGWSQQQLEEYQAELIPLRKQGFSTGDAHLIDRLGSASGGIVRTHIDGEWQARAREILRGAIAPHGSAYNAAVMVVERRTGRVKTYLASSGYANAERKGANNFLLALRSPGSTLKPMIYGMALQRGLLEPQSSMLDTEIQVEGYAPTNFDDGFHGRVRLKEALIQSLNIPAINTLERLGPQNVERRLRQYLSIPRTQAQGAGLSLAVGGFYMTAEQLATLYLGMLDQPAPRLSFLSDANEQYSEGILSNQASDQLVALLSQRDNRGQPYVVKTGTSDGRNDAWSIHVTQRHLVLVWVGSPDHLSGEQISGAQTASPIGRELILALGLEPPLIPEIAVQERPLVAKANCNRLIEYPEPDELILTQNGRIAVASRNTGVSWYLNGKAVEVENGTLPLEHAGANVISARYGSCDQAQSIFVQFVN</sequence>
<dbReference type="OrthoDB" id="9766909at2"/>